<dbReference type="Pfam" id="PF02676">
    <property type="entry name" value="TYW3"/>
    <property type="match status" value="1"/>
</dbReference>
<evidence type="ECO:0000256" key="12">
    <source>
        <dbReference type="SAM" id="MobiDB-lite"/>
    </source>
</evidence>
<feature type="domain" description="tRNA wybutosine-synthesizing protein" evidence="13">
    <location>
        <begin position="9"/>
        <end position="222"/>
    </location>
</feature>
<accession>G0W9Z0</accession>
<evidence type="ECO:0000256" key="5">
    <source>
        <dbReference type="ARBA" id="ARBA00022679"/>
    </source>
</evidence>
<dbReference type="HOGENOM" id="CLU_047426_0_0_1"/>
<dbReference type="RefSeq" id="XP_003669844.1">
    <property type="nucleotide sequence ID" value="XM_003669796.1"/>
</dbReference>
<reference evidence="14 15" key="1">
    <citation type="journal article" date="2011" name="Proc. Natl. Acad. Sci. U.S.A.">
        <title>Evolutionary erosion of yeast sex chromosomes by mating-type switching accidents.</title>
        <authorList>
            <person name="Gordon J.L."/>
            <person name="Armisen D."/>
            <person name="Proux-Wera E."/>
            <person name="Oheigeartaigh S.S."/>
            <person name="Byrne K.P."/>
            <person name="Wolfe K.H."/>
        </authorList>
    </citation>
    <scope>NUCLEOTIDE SEQUENCE [LARGE SCALE GENOMIC DNA]</scope>
    <source>
        <strain evidence="15">ATCC 10597 / BCRC 20456 / CBS 421 / NBRC 0211 / NRRL Y-12639</strain>
    </source>
</reference>
<evidence type="ECO:0000313" key="14">
    <source>
        <dbReference type="EMBL" id="CCD24601.1"/>
    </source>
</evidence>
<proteinExistence type="inferred from homology"/>
<evidence type="ECO:0000256" key="6">
    <source>
        <dbReference type="ARBA" id="ARBA00022691"/>
    </source>
</evidence>
<evidence type="ECO:0000256" key="10">
    <source>
        <dbReference type="ARBA" id="ARBA00058049"/>
    </source>
</evidence>
<keyword evidence="5" id="KW-0808">Transferase</keyword>
<dbReference type="GO" id="GO:0008175">
    <property type="term" value="F:tRNA methyltransferase activity"/>
    <property type="evidence" value="ECO:0007669"/>
    <property type="project" value="EnsemblFungi"/>
</dbReference>
<dbReference type="GO" id="GO:0030488">
    <property type="term" value="P:tRNA methylation"/>
    <property type="evidence" value="ECO:0007669"/>
    <property type="project" value="EnsemblFungi"/>
</dbReference>
<dbReference type="GeneID" id="11495258"/>
<dbReference type="Gene3D" id="3.30.1960.10">
    <property type="entry name" value="tRNA wybutosine-synthesizing-like"/>
    <property type="match status" value="1"/>
</dbReference>
<sequence>MSVQNAFDQKKKSILHDLASIQPDLSPKGTVDELCLPIIHLINSHPDMVTTSSCSGRISVFAEGLKDHKNNVKVGGKGQGGAWLHVSHDEDNVLNWIDSVTGLDFSQNNNTLSARDLLANTRYILYKYEPFIIHVKCRNFEMAAKLYNTAMACGFRESGIGSNFLVAIRINIKMDIPIGYIDESENMKLFVSQDYIHILDKLTLIKFSENRRKMDDLYKKFNEELIEKDNVNSKESNKETKEERRERKRREGLKRQLEMKSESAQDTNQEQLDKKVVESIESVELTD</sequence>
<comment type="similarity">
    <text evidence="2">Belongs to the TYW3 family.</text>
</comment>
<dbReference type="PANTHER" id="PTHR48418">
    <property type="entry name" value="TRNA WYBUTOSINE-SYNTHESIZING PROTEIN 3"/>
    <property type="match status" value="1"/>
</dbReference>
<comment type="function">
    <text evidence="10">S-adenosyl-L-methionine-dependent methyltransferase that acts as a component of the wybutosine biosynthesis pathway. Wybutosine is a hyper modified guanosine with a tricyclic base found at the 3'-position adjacent to the anticodon of eukaryotic phenylalanine tRNA. Probably methylates N-4 position of wybutosine-86 to produce wybutosine-72.</text>
</comment>
<evidence type="ECO:0000313" key="15">
    <source>
        <dbReference type="Proteomes" id="UP000000689"/>
    </source>
</evidence>
<keyword evidence="6" id="KW-0949">S-adenosyl-L-methionine</keyword>
<dbReference type="OrthoDB" id="263283at2759"/>
<dbReference type="PANTHER" id="PTHR48418:SF1">
    <property type="entry name" value="TRNA WYBUTOSINE-SYNTHESIZING PROTEIN 3"/>
    <property type="match status" value="1"/>
</dbReference>
<evidence type="ECO:0000256" key="2">
    <source>
        <dbReference type="ARBA" id="ARBA00008569"/>
    </source>
</evidence>
<dbReference type="SUPFAM" id="SSF111278">
    <property type="entry name" value="SSo0622-like"/>
    <property type="match status" value="1"/>
</dbReference>
<organism evidence="14 15">
    <name type="scientific">Naumovozyma dairenensis (strain ATCC 10597 / BCRC 20456 / CBS 421 / NBRC 0211 / NRRL Y-12639)</name>
    <name type="common">Saccharomyces dairenensis</name>
    <dbReference type="NCBI Taxonomy" id="1071378"/>
    <lineage>
        <taxon>Eukaryota</taxon>
        <taxon>Fungi</taxon>
        <taxon>Dikarya</taxon>
        <taxon>Ascomycota</taxon>
        <taxon>Saccharomycotina</taxon>
        <taxon>Saccharomycetes</taxon>
        <taxon>Saccharomycetales</taxon>
        <taxon>Saccharomycetaceae</taxon>
        <taxon>Naumovozyma</taxon>
    </lineage>
</organism>
<evidence type="ECO:0000256" key="8">
    <source>
        <dbReference type="ARBA" id="ARBA00030554"/>
    </source>
</evidence>
<dbReference type="Proteomes" id="UP000000689">
    <property type="component" value="Chromosome 4"/>
</dbReference>
<evidence type="ECO:0000259" key="13">
    <source>
        <dbReference type="Pfam" id="PF02676"/>
    </source>
</evidence>
<gene>
    <name evidence="14" type="primary">NDAI0D02870</name>
    <name evidence="14" type="ordered locus">NDAI_0D02870</name>
</gene>
<feature type="region of interest" description="Disordered" evidence="12">
    <location>
        <begin position="231"/>
        <end position="287"/>
    </location>
</feature>
<comment type="catalytic activity">
    <reaction evidence="9">
        <text>4-demethyl-7-[(3S)-3-amino-3-carboxypropyl]wyosine(37) in tRNA(Phe) + S-adenosyl-L-methionine = 7-[(3S)-3-amino-3-carboxypropyl]wyosine(37) in tRNA(Phe) + S-adenosyl-L-homocysteine + H(+)</text>
        <dbReference type="Rhea" id="RHEA:36635"/>
        <dbReference type="Rhea" id="RHEA-COMP:10378"/>
        <dbReference type="Rhea" id="RHEA-COMP:10379"/>
        <dbReference type="ChEBI" id="CHEBI:15378"/>
        <dbReference type="ChEBI" id="CHEBI:57856"/>
        <dbReference type="ChEBI" id="CHEBI:59789"/>
        <dbReference type="ChEBI" id="CHEBI:73543"/>
        <dbReference type="ChEBI" id="CHEBI:73550"/>
        <dbReference type="EC" id="2.1.1.282"/>
    </reaction>
</comment>
<evidence type="ECO:0000256" key="1">
    <source>
        <dbReference type="ARBA" id="ARBA00004797"/>
    </source>
</evidence>
<dbReference type="AlphaFoldDB" id="G0W9Z0"/>
<dbReference type="eggNOG" id="KOG1228">
    <property type="taxonomic scope" value="Eukaryota"/>
</dbReference>
<dbReference type="InterPro" id="IPR036602">
    <property type="entry name" value="tRNA_yW-synthesising-like_sf"/>
</dbReference>
<dbReference type="EMBL" id="HE580270">
    <property type="protein sequence ID" value="CCD24601.1"/>
    <property type="molecule type" value="Genomic_DNA"/>
</dbReference>
<name>G0W9Z0_NAUDC</name>
<dbReference type="FunFam" id="3.30.1960.10:FF:000003">
    <property type="entry name" value="tRNA methyltransferase"/>
    <property type="match status" value="1"/>
</dbReference>
<evidence type="ECO:0000256" key="4">
    <source>
        <dbReference type="ARBA" id="ARBA00022603"/>
    </source>
</evidence>
<dbReference type="InterPro" id="IPR003827">
    <property type="entry name" value="tRNA_yW-synthesising"/>
</dbReference>
<evidence type="ECO:0000256" key="11">
    <source>
        <dbReference type="ARBA" id="ARBA00069229"/>
    </source>
</evidence>
<feature type="compositionally biased region" description="Basic and acidic residues" evidence="12">
    <location>
        <begin position="253"/>
        <end position="263"/>
    </location>
</feature>
<dbReference type="GO" id="GO:0031591">
    <property type="term" value="P:wybutosine biosynthetic process"/>
    <property type="evidence" value="ECO:0007669"/>
    <property type="project" value="EnsemblFungi"/>
</dbReference>
<evidence type="ECO:0000256" key="3">
    <source>
        <dbReference type="ARBA" id="ARBA00012750"/>
    </source>
</evidence>
<comment type="pathway">
    <text evidence="1">tRNA modification; wybutosine-tRNA(Phe) biosynthesis.</text>
</comment>
<dbReference type="OMA" id="TWLYVSH"/>
<dbReference type="KEGG" id="ndi:NDAI_0D02870"/>
<feature type="compositionally biased region" description="Basic and acidic residues" evidence="12">
    <location>
        <begin position="231"/>
        <end position="245"/>
    </location>
</feature>
<dbReference type="STRING" id="1071378.G0W9Z0"/>
<evidence type="ECO:0000256" key="7">
    <source>
        <dbReference type="ARBA" id="ARBA00022694"/>
    </source>
</evidence>
<keyword evidence="7" id="KW-0819">tRNA processing</keyword>
<protein>
    <recommendedName>
        <fullName evidence="11">tRNA wybutosine-synthesizing protein 3</fullName>
        <ecNumber evidence="3">2.1.1.282</ecNumber>
    </recommendedName>
    <alternativeName>
        <fullName evidence="8">tRNA(Phe) 7-((3-amino-3-carboxypropyl)-4-demethylwyosine(37)-N(4))-methyltransferase</fullName>
    </alternativeName>
</protein>
<keyword evidence="15" id="KW-1185">Reference proteome</keyword>
<dbReference type="EC" id="2.1.1.282" evidence="3"/>
<evidence type="ECO:0000256" key="9">
    <source>
        <dbReference type="ARBA" id="ARBA00049202"/>
    </source>
</evidence>
<keyword evidence="4" id="KW-0489">Methyltransferase</keyword>